<dbReference type="Gene3D" id="2.40.30.10">
    <property type="entry name" value="Translation factors"/>
    <property type="match status" value="2"/>
</dbReference>
<dbReference type="Proteomes" id="UP000230758">
    <property type="component" value="Unassembled WGS sequence"/>
</dbReference>
<dbReference type="Gene3D" id="3.40.50.300">
    <property type="entry name" value="P-loop containing nucleotide triphosphate hydrolases"/>
    <property type="match status" value="1"/>
</dbReference>
<evidence type="ECO:0000256" key="5">
    <source>
        <dbReference type="ARBA" id="ARBA00023134"/>
    </source>
</evidence>
<evidence type="ECO:0000256" key="1">
    <source>
        <dbReference type="ARBA" id="ARBA00007733"/>
    </source>
</evidence>
<dbReference type="InterPro" id="IPR027417">
    <property type="entry name" value="P-loop_NTPase"/>
</dbReference>
<keyword evidence="2" id="KW-0396">Initiation factor</keyword>
<dbReference type="NCBIfam" id="TIGR00231">
    <property type="entry name" value="small_GTP"/>
    <property type="match status" value="1"/>
</dbReference>
<dbReference type="InterPro" id="IPR015760">
    <property type="entry name" value="TIF_IF2"/>
</dbReference>
<dbReference type="GO" id="GO:0003743">
    <property type="term" value="F:translation initiation factor activity"/>
    <property type="evidence" value="ECO:0007669"/>
    <property type="project" value="UniProtKB-KW"/>
</dbReference>
<dbReference type="PRINTS" id="PR00315">
    <property type="entry name" value="ELONGATNFCT"/>
</dbReference>
<comment type="similarity">
    <text evidence="1">Belongs to the TRAFAC class translation factor GTPase superfamily. Classic translation factor GTPase family. IF-2 subfamily.</text>
</comment>
<dbReference type="InterPro" id="IPR053905">
    <property type="entry name" value="EF-G-like_DII"/>
</dbReference>
<dbReference type="InterPro" id="IPR000795">
    <property type="entry name" value="T_Tr_GTP-bd_dom"/>
</dbReference>
<dbReference type="PANTHER" id="PTHR43381">
    <property type="entry name" value="TRANSLATION INITIATION FACTOR IF-2-RELATED"/>
    <property type="match status" value="1"/>
</dbReference>
<gene>
    <name evidence="7" type="ORF">CO185_00075</name>
</gene>
<evidence type="ECO:0000313" key="8">
    <source>
        <dbReference type="Proteomes" id="UP000230758"/>
    </source>
</evidence>
<dbReference type="SUPFAM" id="SSF52540">
    <property type="entry name" value="P-loop containing nucleoside triphosphate hydrolases"/>
    <property type="match status" value="1"/>
</dbReference>
<proteinExistence type="inferred from homology"/>
<dbReference type="PROSITE" id="PS51722">
    <property type="entry name" value="G_TR_2"/>
    <property type="match status" value="1"/>
</dbReference>
<dbReference type="InterPro" id="IPR009000">
    <property type="entry name" value="Transl_B-barrel_sf"/>
</dbReference>
<evidence type="ECO:0000256" key="4">
    <source>
        <dbReference type="ARBA" id="ARBA00022917"/>
    </source>
</evidence>
<dbReference type="InterPro" id="IPR005225">
    <property type="entry name" value="Small_GTP-bd"/>
</dbReference>
<dbReference type="FunFam" id="3.40.50.10050:FF:000001">
    <property type="entry name" value="Translation initiation factor IF-2"/>
    <property type="match status" value="1"/>
</dbReference>
<organism evidence="7 8">
    <name type="scientific">Candidatus Zambryskibacteria bacterium CG_4_9_14_3_um_filter_42_15</name>
    <dbReference type="NCBI Taxonomy" id="1975112"/>
    <lineage>
        <taxon>Bacteria</taxon>
        <taxon>Candidatus Zambryskiibacteriota</taxon>
    </lineage>
</organism>
<name>A0A2M7WTA2_9BACT</name>
<dbReference type="InterPro" id="IPR023115">
    <property type="entry name" value="TIF_IF2_dom3"/>
</dbReference>
<sequence length="509" mass="54918">MPKLAQKEEKKARPPVVAILGHIDHGKSTLIDYIRKTNVTATEAGGITQHISAYEITHASKDGRSKRITFLDTPGHEAFTSIRTRCTNIADIAALIVSAEDGVKPQTLEIIKYIKECDMPILVVITKIDKPSADVLRTKQNLAENDVYVEGYGGDIPVVEVSGKTGAGVDEFLDMICLMSEMREGTADSEALGSGVIIETHRDAKRGITAVGIIKDGTVRQGLVAAAKAGQAASGGAIAPIRFLLDGEGNMVEELSFSSPVQIVGWDKLPEIGREFKTFLKKKEAQEFAGVGKSDAIENKIEQKSGEDMNTLPIVVKADTAGSLEAITEELKKLSRERIEPKIILSGIGGVSENDVKSALSATGALIFSFNTKIDPQVGFLAERLGVKILSFNVIYEFTDKVKELLSEREPKIEIEEIASTSKVLKMFGTTKDKQVIGARVLSGLVKRGATVKIIRRESEIGQGKVKELQQSKVATDSLGEGTEFGAMIESKIEIVPGDMLNTVVLVTK</sequence>
<evidence type="ECO:0000259" key="6">
    <source>
        <dbReference type="PROSITE" id="PS51722"/>
    </source>
</evidence>
<reference evidence="8" key="1">
    <citation type="submission" date="2017-09" db="EMBL/GenBank/DDBJ databases">
        <title>Depth-based differentiation of microbial function through sediment-hosted aquifers and enrichment of novel symbionts in the deep terrestrial subsurface.</title>
        <authorList>
            <person name="Probst A.J."/>
            <person name="Ladd B."/>
            <person name="Jarett J.K."/>
            <person name="Geller-Mcgrath D.E."/>
            <person name="Sieber C.M.K."/>
            <person name="Emerson J.B."/>
            <person name="Anantharaman K."/>
            <person name="Thomas B.C."/>
            <person name="Malmstrom R."/>
            <person name="Stieglmeier M."/>
            <person name="Klingl A."/>
            <person name="Woyke T."/>
            <person name="Ryan C.M."/>
            <person name="Banfield J.F."/>
        </authorList>
    </citation>
    <scope>NUCLEOTIDE SEQUENCE [LARGE SCALE GENOMIC DNA]</scope>
</reference>
<evidence type="ECO:0000313" key="7">
    <source>
        <dbReference type="EMBL" id="PJA33219.1"/>
    </source>
</evidence>
<dbReference type="Pfam" id="PF11987">
    <property type="entry name" value="IF-2"/>
    <property type="match status" value="1"/>
</dbReference>
<dbReference type="EMBL" id="PFXF01000002">
    <property type="protein sequence ID" value="PJA33219.1"/>
    <property type="molecule type" value="Genomic_DNA"/>
</dbReference>
<dbReference type="AlphaFoldDB" id="A0A2M7WTA2"/>
<dbReference type="GO" id="GO:0005525">
    <property type="term" value="F:GTP binding"/>
    <property type="evidence" value="ECO:0007669"/>
    <property type="project" value="UniProtKB-KW"/>
</dbReference>
<keyword evidence="4" id="KW-0648">Protein biosynthesis</keyword>
<dbReference type="CDD" id="cd01887">
    <property type="entry name" value="IF2_eIF5B"/>
    <property type="match status" value="1"/>
</dbReference>
<keyword evidence="5" id="KW-0342">GTP-binding</keyword>
<comment type="caution">
    <text evidence="7">The sequence shown here is derived from an EMBL/GenBank/DDBJ whole genome shotgun (WGS) entry which is preliminary data.</text>
</comment>
<dbReference type="SUPFAM" id="SSF50447">
    <property type="entry name" value="Translation proteins"/>
    <property type="match status" value="2"/>
</dbReference>
<dbReference type="GO" id="GO:0003924">
    <property type="term" value="F:GTPase activity"/>
    <property type="evidence" value="ECO:0007669"/>
    <property type="project" value="InterPro"/>
</dbReference>
<evidence type="ECO:0000256" key="2">
    <source>
        <dbReference type="ARBA" id="ARBA00022540"/>
    </source>
</evidence>
<protein>
    <recommendedName>
        <fullName evidence="6">Tr-type G domain-containing protein</fullName>
    </recommendedName>
</protein>
<dbReference type="GO" id="GO:0005737">
    <property type="term" value="C:cytoplasm"/>
    <property type="evidence" value="ECO:0007669"/>
    <property type="project" value="TreeGrafter"/>
</dbReference>
<dbReference type="Gene3D" id="3.40.50.10050">
    <property type="entry name" value="Translation initiation factor IF- 2, domain 3"/>
    <property type="match status" value="1"/>
</dbReference>
<feature type="domain" description="Tr-type G" evidence="6">
    <location>
        <begin position="12"/>
        <end position="186"/>
    </location>
</feature>
<dbReference type="InterPro" id="IPR036925">
    <property type="entry name" value="TIF_IF2_dom3_sf"/>
</dbReference>
<dbReference type="Pfam" id="PF00009">
    <property type="entry name" value="GTP_EFTU"/>
    <property type="match status" value="1"/>
</dbReference>
<dbReference type="SUPFAM" id="SSF52156">
    <property type="entry name" value="Initiation factor IF2/eIF5b, domain 3"/>
    <property type="match status" value="1"/>
</dbReference>
<dbReference type="Pfam" id="PF22042">
    <property type="entry name" value="EF-G_D2"/>
    <property type="match status" value="1"/>
</dbReference>
<dbReference type="PANTHER" id="PTHR43381:SF5">
    <property type="entry name" value="TR-TYPE G DOMAIN-CONTAINING PROTEIN"/>
    <property type="match status" value="1"/>
</dbReference>
<dbReference type="FunFam" id="3.40.50.300:FF:000019">
    <property type="entry name" value="Translation initiation factor IF-2"/>
    <property type="match status" value="1"/>
</dbReference>
<evidence type="ECO:0000256" key="3">
    <source>
        <dbReference type="ARBA" id="ARBA00022741"/>
    </source>
</evidence>
<keyword evidence="3" id="KW-0547">Nucleotide-binding</keyword>
<accession>A0A2M7WTA2</accession>